<evidence type="ECO:0000313" key="1">
    <source>
        <dbReference type="EMBL" id="KAJ0042052.1"/>
    </source>
</evidence>
<comment type="caution">
    <text evidence="1">The sequence shown here is derived from an EMBL/GenBank/DDBJ whole genome shotgun (WGS) entry which is preliminary data.</text>
</comment>
<accession>A0ACC0YTT6</accession>
<name>A0ACC0YTT6_9ROSI</name>
<dbReference type="EMBL" id="CM047739">
    <property type="protein sequence ID" value="KAJ0042052.1"/>
    <property type="molecule type" value="Genomic_DNA"/>
</dbReference>
<evidence type="ECO:0000313" key="2">
    <source>
        <dbReference type="Proteomes" id="UP001163603"/>
    </source>
</evidence>
<organism evidence="1 2">
    <name type="scientific">Pistacia integerrima</name>
    <dbReference type="NCBI Taxonomy" id="434235"/>
    <lineage>
        <taxon>Eukaryota</taxon>
        <taxon>Viridiplantae</taxon>
        <taxon>Streptophyta</taxon>
        <taxon>Embryophyta</taxon>
        <taxon>Tracheophyta</taxon>
        <taxon>Spermatophyta</taxon>
        <taxon>Magnoliopsida</taxon>
        <taxon>eudicotyledons</taxon>
        <taxon>Gunneridae</taxon>
        <taxon>Pentapetalae</taxon>
        <taxon>rosids</taxon>
        <taxon>malvids</taxon>
        <taxon>Sapindales</taxon>
        <taxon>Anacardiaceae</taxon>
        <taxon>Pistacia</taxon>
    </lineage>
</organism>
<proteinExistence type="predicted"/>
<sequence>MDINGVPMYRVNKKLKLLKPQFRAINRAQGKLSQNLAVLRSEVESIQQALDQDPFNNVLREQEVIFSRAFRNALLDEERFLKQKAKVHWLSLEIGIQRDFVEGPEMVEEFLFSLEIFSTLVIKLISRDELRMAILSIGDDKASRPDGFSSKKIKATWCIIGNEFTKALMDLF</sequence>
<keyword evidence="2" id="KW-1185">Reference proteome</keyword>
<gene>
    <name evidence="1" type="ORF">Pint_18372</name>
</gene>
<protein>
    <submittedName>
        <fullName evidence="1">Uncharacterized protein</fullName>
    </submittedName>
</protein>
<reference evidence="2" key="1">
    <citation type="journal article" date="2023" name="G3 (Bethesda)">
        <title>Genome assembly and association tests identify interacting loci associated with vigor, precocity, and sex in interspecific pistachio rootstocks.</title>
        <authorList>
            <person name="Palmer W."/>
            <person name="Jacygrad E."/>
            <person name="Sagayaradj S."/>
            <person name="Cavanaugh K."/>
            <person name="Han R."/>
            <person name="Bertier L."/>
            <person name="Beede B."/>
            <person name="Kafkas S."/>
            <person name="Golino D."/>
            <person name="Preece J."/>
            <person name="Michelmore R."/>
        </authorList>
    </citation>
    <scope>NUCLEOTIDE SEQUENCE [LARGE SCALE GENOMIC DNA]</scope>
</reference>
<dbReference type="Proteomes" id="UP001163603">
    <property type="component" value="Chromosome 4"/>
</dbReference>